<dbReference type="InterPro" id="IPR043148">
    <property type="entry name" value="TagF_C"/>
</dbReference>
<protein>
    <recommendedName>
        <fullName evidence="2">UDP-N-acetylglucosamine 2-epimerase domain-containing protein</fullName>
    </recommendedName>
</protein>
<evidence type="ECO:0008006" key="2">
    <source>
        <dbReference type="Google" id="ProtNLM"/>
    </source>
</evidence>
<evidence type="ECO:0000313" key="1">
    <source>
        <dbReference type="EMBL" id="QNO54474.1"/>
    </source>
</evidence>
<accession>A0A7G9Z2J0</accession>
<dbReference type="SUPFAM" id="SSF53756">
    <property type="entry name" value="UDP-Glycosyltransferase/glycogen phosphorylase"/>
    <property type="match status" value="1"/>
</dbReference>
<proteinExistence type="predicted"/>
<dbReference type="EMBL" id="MT631582">
    <property type="protein sequence ID" value="QNO54474.1"/>
    <property type="molecule type" value="Genomic_DNA"/>
</dbReference>
<sequence>MKILFEITNCDSDIAMFEPVIKVLQRKYLQCELYLLSLCEVIGLHTDQHKVASIAQDFLQTYKLPFKVQTRNDGLRGKVSNEMSYLRMLRMKHKVGEHMGKLLESLHPDVIIFSNDRITPHLSLIKAAKNRRIPTLLVQESIRKDDHYKLAKVDRLRLQLIRFLFSVVEGPLLCHGQGGCDRIAAWGETSREYFKMVGVPEEKVVLTGNPRIESITKRNWQREGHELRKRYSIPEDVSIIAFTTNPVDGMGILTGDQLLESVSMVVNAVASLKNVYLFLKPHRFENIERYRRAVAESPAQDRILVEKNIDLYPLLSISDACLIFNSTVALEASVLSVPVAVVNPFQVDMGIDFVENGLTVEITNEKQLISFLQSCRSGEYSVATDVIQKYLAIIDGSADMIADEILKLATWKR</sequence>
<dbReference type="AlphaFoldDB" id="A0A7G9Z2J0"/>
<gene>
    <name evidence="1" type="ORF">ILIMKHIM_00003</name>
</gene>
<dbReference type="Gene3D" id="3.40.50.12580">
    <property type="match status" value="1"/>
</dbReference>
<reference evidence="1" key="1">
    <citation type="submission" date="2020-06" db="EMBL/GenBank/DDBJ databases">
        <title>Unique genomic features of the anaerobic methanotrophic archaea.</title>
        <authorList>
            <person name="Chadwick G.L."/>
            <person name="Skennerton C.T."/>
            <person name="Laso-Perez R."/>
            <person name="Leu A.O."/>
            <person name="Speth D.R."/>
            <person name="Yu H."/>
            <person name="Morgan-Lang C."/>
            <person name="Hatzenpichler R."/>
            <person name="Goudeau D."/>
            <person name="Malmstrom R."/>
            <person name="Brazelton W.J."/>
            <person name="Woyke T."/>
            <person name="Hallam S.J."/>
            <person name="Tyson G.W."/>
            <person name="Wegener G."/>
            <person name="Boetius A."/>
            <person name="Orphan V."/>
        </authorList>
    </citation>
    <scope>NUCLEOTIDE SEQUENCE</scope>
</reference>
<organism evidence="1">
    <name type="scientific">Candidatus Methanophaga sp. ANME-1 ERB7</name>
    <dbReference type="NCBI Taxonomy" id="2759913"/>
    <lineage>
        <taxon>Archaea</taxon>
        <taxon>Methanobacteriati</taxon>
        <taxon>Methanobacteriota</taxon>
        <taxon>Stenosarchaea group</taxon>
        <taxon>Methanomicrobia</taxon>
        <taxon>Candidatus Methanophagales</taxon>
        <taxon>Candidatus Methanophagaceae</taxon>
        <taxon>Candidatus Methanophaga</taxon>
    </lineage>
</organism>
<name>A0A7G9Z2J0_9EURY</name>